<evidence type="ECO:0000256" key="1">
    <source>
        <dbReference type="ARBA" id="ARBA00001913"/>
    </source>
</evidence>
<feature type="active site" evidence="6">
    <location>
        <position position="478"/>
    </location>
</feature>
<feature type="compositionally biased region" description="Low complexity" evidence="10">
    <location>
        <begin position="590"/>
        <end position="602"/>
    </location>
</feature>
<feature type="active site" description="Proton donor" evidence="6">
    <location>
        <position position="183"/>
    </location>
</feature>
<sequence length="602" mass="68024">MSLPHRPSRYVAITAFLLFFIYLGGPRAVYERLGSSDPTPGKIGMDRLVKSSFDWGKLKPRYPISSMTPIPTGRPRSQPRLQYRYPPETGIAYRDRLDSRRDEVRKVFKKNWKSYKRYAWMRDELTPISGSGKDTFGGWAATLIDSLDTLWIMDLKEDFNEAVEAVATIDWANTTSTACNIFETTIRHLGGLLAAYDLSNEKVLLVKAVELGDMLYAGFDTPNRMPGFWLDFEKAKNGELIADTHQPSASPCSLSLEFTRLSQLTGDPKYYDAITRITGLLAEHQNSTKLPGMWPTFFNMRDGDFAEGNMFTVGGLADSLYEYLPKMHAMLGSLEPVYEKMAKEALATIKEHLLFRPMLPDKENILFSGSVHVGKDEGVVLEAEGQHLSCFVGGMFALSGRLFELEEYIDIGYRLTKGCVFAYDSFPTGIMPEIFNMFPCERLDGCDWDEEKWKNEGDHRLRKGFKGAPVPSYILRPEAIESVFLLHRITGHRDFQDTAWRMFQSIQKATETEFGNAGIEDVTVRGPPKKKDSMESFWLSETLKYFYLTFSPPELISLDEYVLNTEAHPLKRMKQSPPVKPGSNSKQSETAEPTAAATTVAA</sequence>
<keyword evidence="9" id="KW-0326">Glycosidase</keyword>
<feature type="region of interest" description="Disordered" evidence="10">
    <location>
        <begin position="572"/>
        <end position="602"/>
    </location>
</feature>
<dbReference type="Gene3D" id="1.50.10.10">
    <property type="match status" value="1"/>
</dbReference>
<keyword evidence="5 8" id="KW-1015">Disulfide bond</keyword>
<dbReference type="InterPro" id="IPR001382">
    <property type="entry name" value="Glyco_hydro_47"/>
</dbReference>
<feature type="active site" evidence="6">
    <location>
        <position position="318"/>
    </location>
</feature>
<dbReference type="InterPro" id="IPR050749">
    <property type="entry name" value="Glycosyl_Hydrolase_47"/>
</dbReference>
<dbReference type="FunFam" id="1.50.10.10:FF:000037">
    <property type="entry name" value="alpha-1,2-Mannosidase"/>
    <property type="match status" value="1"/>
</dbReference>
<feature type="active site" description="Proton donor" evidence="6">
    <location>
        <position position="433"/>
    </location>
</feature>
<comment type="similarity">
    <text evidence="3 9">Belongs to the glycosyl hydrolase 47 family.</text>
</comment>
<evidence type="ECO:0000256" key="2">
    <source>
        <dbReference type="ARBA" id="ARBA00004922"/>
    </source>
</evidence>
<dbReference type="InParanoid" id="A0A2T3B9M9"/>
<dbReference type="OrthoDB" id="8118055at2759"/>
<keyword evidence="12" id="KW-1185">Reference proteome</keyword>
<dbReference type="Pfam" id="PF01532">
    <property type="entry name" value="Glyco_hydro_47"/>
    <property type="match status" value="1"/>
</dbReference>
<dbReference type="GO" id="GO:0005509">
    <property type="term" value="F:calcium ion binding"/>
    <property type="evidence" value="ECO:0007669"/>
    <property type="project" value="InterPro"/>
</dbReference>
<name>A0A2T3B9M9_AMORE</name>
<dbReference type="EC" id="3.2.1.-" evidence="9"/>
<keyword evidence="4 9" id="KW-0378">Hydrolase</keyword>
<dbReference type="PANTHER" id="PTHR11742">
    <property type="entry name" value="MANNOSYL-OLIGOSACCHARIDE ALPHA-1,2-MANNOSIDASE-RELATED"/>
    <property type="match status" value="1"/>
</dbReference>
<dbReference type="GO" id="GO:0016020">
    <property type="term" value="C:membrane"/>
    <property type="evidence" value="ECO:0007669"/>
    <property type="project" value="InterPro"/>
</dbReference>
<evidence type="ECO:0000256" key="8">
    <source>
        <dbReference type="PIRSR" id="PIRSR601382-3"/>
    </source>
</evidence>
<dbReference type="GO" id="GO:0004571">
    <property type="term" value="F:mannosyl-oligosaccharide 1,2-alpha-mannosidase activity"/>
    <property type="evidence" value="ECO:0007669"/>
    <property type="project" value="InterPro"/>
</dbReference>
<evidence type="ECO:0000256" key="3">
    <source>
        <dbReference type="ARBA" id="ARBA00007658"/>
    </source>
</evidence>
<feature type="binding site" evidence="7">
    <location>
        <position position="565"/>
    </location>
    <ligand>
        <name>Ca(2+)</name>
        <dbReference type="ChEBI" id="CHEBI:29108"/>
    </ligand>
</feature>
<dbReference type="InterPro" id="IPR012341">
    <property type="entry name" value="6hp_glycosidase-like_sf"/>
</dbReference>
<keyword evidence="7" id="KW-0479">Metal-binding</keyword>
<comment type="cofactor">
    <cofactor evidence="1 7">
        <name>Ca(2+)</name>
        <dbReference type="ChEBI" id="CHEBI:29108"/>
    </cofactor>
</comment>
<evidence type="ECO:0000256" key="9">
    <source>
        <dbReference type="RuleBase" id="RU361193"/>
    </source>
</evidence>
<dbReference type="GO" id="GO:0036503">
    <property type="term" value="P:ERAD pathway"/>
    <property type="evidence" value="ECO:0007669"/>
    <property type="project" value="UniProtKB-ARBA"/>
</dbReference>
<dbReference type="GeneID" id="36577944"/>
<evidence type="ECO:0000256" key="7">
    <source>
        <dbReference type="PIRSR" id="PIRSR601382-2"/>
    </source>
</evidence>
<feature type="disulfide bond" evidence="8">
    <location>
        <begin position="390"/>
        <end position="419"/>
    </location>
</feature>
<gene>
    <name evidence="11" type="ORF">M430DRAFT_94776</name>
</gene>
<dbReference type="InterPro" id="IPR036026">
    <property type="entry name" value="Seven-hairpin_glycosidases"/>
</dbReference>
<keyword evidence="7" id="KW-0106">Calcium</keyword>
<accession>A0A2T3B9M9</accession>
<dbReference type="EMBL" id="KZ679007">
    <property type="protein sequence ID" value="PSS25027.1"/>
    <property type="molecule type" value="Genomic_DNA"/>
</dbReference>
<proteinExistence type="inferred from homology"/>
<dbReference type="PANTHER" id="PTHR11742:SF89">
    <property type="entry name" value="ALPHA-1,2-MANNOSIDASE"/>
    <property type="match status" value="1"/>
</dbReference>
<dbReference type="UniPathway" id="UPA00378"/>
<dbReference type="Proteomes" id="UP000241818">
    <property type="component" value="Unassembled WGS sequence"/>
</dbReference>
<protein>
    <recommendedName>
        <fullName evidence="9">alpha-1,2-Mannosidase</fullName>
        <ecNumber evidence="9">3.2.1.-</ecNumber>
    </recommendedName>
</protein>
<reference evidence="11 12" key="1">
    <citation type="journal article" date="2018" name="New Phytol.">
        <title>Comparative genomics and transcriptomics depict ericoid mycorrhizal fungi as versatile saprotrophs and plant mutualists.</title>
        <authorList>
            <person name="Martino E."/>
            <person name="Morin E."/>
            <person name="Grelet G.A."/>
            <person name="Kuo A."/>
            <person name="Kohler A."/>
            <person name="Daghino S."/>
            <person name="Barry K.W."/>
            <person name="Cichocki N."/>
            <person name="Clum A."/>
            <person name="Dockter R.B."/>
            <person name="Hainaut M."/>
            <person name="Kuo R.C."/>
            <person name="LaButti K."/>
            <person name="Lindahl B.D."/>
            <person name="Lindquist E.A."/>
            <person name="Lipzen A."/>
            <person name="Khouja H.R."/>
            <person name="Magnuson J."/>
            <person name="Murat C."/>
            <person name="Ohm R.A."/>
            <person name="Singer S.W."/>
            <person name="Spatafora J.W."/>
            <person name="Wang M."/>
            <person name="Veneault-Fourrey C."/>
            <person name="Henrissat B."/>
            <person name="Grigoriev I.V."/>
            <person name="Martin F.M."/>
            <person name="Perotto S."/>
        </authorList>
    </citation>
    <scope>NUCLEOTIDE SEQUENCE [LARGE SCALE GENOMIC DNA]</scope>
    <source>
        <strain evidence="11 12">ATCC 22711</strain>
    </source>
</reference>
<dbReference type="SUPFAM" id="SSF48225">
    <property type="entry name" value="Seven-hairpin glycosidases"/>
    <property type="match status" value="1"/>
</dbReference>
<dbReference type="STRING" id="857342.A0A2T3B9M9"/>
<evidence type="ECO:0000256" key="10">
    <source>
        <dbReference type="SAM" id="MobiDB-lite"/>
    </source>
</evidence>
<evidence type="ECO:0000256" key="4">
    <source>
        <dbReference type="ARBA" id="ARBA00022801"/>
    </source>
</evidence>
<evidence type="ECO:0000256" key="5">
    <source>
        <dbReference type="ARBA" id="ARBA00023157"/>
    </source>
</evidence>
<dbReference type="AlphaFoldDB" id="A0A2T3B9M9"/>
<dbReference type="GO" id="GO:0005783">
    <property type="term" value="C:endoplasmic reticulum"/>
    <property type="evidence" value="ECO:0007669"/>
    <property type="project" value="TreeGrafter"/>
</dbReference>
<dbReference type="PRINTS" id="PR00747">
    <property type="entry name" value="GLYHDRLASE47"/>
</dbReference>
<evidence type="ECO:0000313" key="11">
    <source>
        <dbReference type="EMBL" id="PSS25027.1"/>
    </source>
</evidence>
<evidence type="ECO:0000256" key="6">
    <source>
        <dbReference type="PIRSR" id="PIRSR601382-1"/>
    </source>
</evidence>
<organism evidence="11 12">
    <name type="scientific">Amorphotheca resinae ATCC 22711</name>
    <dbReference type="NCBI Taxonomy" id="857342"/>
    <lineage>
        <taxon>Eukaryota</taxon>
        <taxon>Fungi</taxon>
        <taxon>Dikarya</taxon>
        <taxon>Ascomycota</taxon>
        <taxon>Pezizomycotina</taxon>
        <taxon>Leotiomycetes</taxon>
        <taxon>Helotiales</taxon>
        <taxon>Amorphothecaceae</taxon>
        <taxon>Amorphotheca</taxon>
    </lineage>
</organism>
<evidence type="ECO:0000313" key="12">
    <source>
        <dbReference type="Proteomes" id="UP000241818"/>
    </source>
</evidence>
<comment type="pathway">
    <text evidence="2">Protein modification; protein glycosylation.</text>
</comment>
<dbReference type="GO" id="GO:0005975">
    <property type="term" value="P:carbohydrate metabolic process"/>
    <property type="evidence" value="ECO:0007669"/>
    <property type="project" value="InterPro"/>
</dbReference>
<dbReference type="RefSeq" id="XP_024723626.1">
    <property type="nucleotide sequence ID" value="XM_024869863.1"/>
</dbReference>